<comment type="caution">
    <text evidence="4">The sequence shown here is derived from an EMBL/GenBank/DDBJ whole genome shotgun (WGS) entry which is preliminary data.</text>
</comment>
<dbReference type="SUPFAM" id="SSF55469">
    <property type="entry name" value="FMN-dependent nitroreductase-like"/>
    <property type="match status" value="1"/>
</dbReference>
<dbReference type="InterPro" id="IPR000415">
    <property type="entry name" value="Nitroreductase-like"/>
</dbReference>
<evidence type="ECO:0000313" key="4">
    <source>
        <dbReference type="EMBL" id="MFA9950426.1"/>
    </source>
</evidence>
<gene>
    <name evidence="4" type="ORF">ABCS64_08890</name>
</gene>
<dbReference type="Pfam" id="PF00881">
    <property type="entry name" value="Nitroreductase"/>
    <property type="match status" value="1"/>
</dbReference>
<dbReference type="Gene3D" id="3.40.109.10">
    <property type="entry name" value="NADH Oxidase"/>
    <property type="match status" value="1"/>
</dbReference>
<name>A0ABV4UFP5_9RHOO</name>
<evidence type="ECO:0000259" key="3">
    <source>
        <dbReference type="Pfam" id="PF00881"/>
    </source>
</evidence>
<evidence type="ECO:0000313" key="5">
    <source>
        <dbReference type="Proteomes" id="UP001574673"/>
    </source>
</evidence>
<evidence type="ECO:0000256" key="1">
    <source>
        <dbReference type="ARBA" id="ARBA00007118"/>
    </source>
</evidence>
<dbReference type="Proteomes" id="UP001574673">
    <property type="component" value="Unassembled WGS sequence"/>
</dbReference>
<evidence type="ECO:0000256" key="2">
    <source>
        <dbReference type="ARBA" id="ARBA00023002"/>
    </source>
</evidence>
<sequence length="242" mass="27234">MTLNDILNRRRSVRHYDEAAPLDADVVRHCLRTAQLAPSSSNMQLYEFYHVTDPAVLQGLAVACLGQQAATTAQQMVVFVTRQDLHRRRAQAVLEFERGNIARSSPPEKQAGRIKTSEVYYGKLMPFLYARCCGLLGAFRKVLAWSIGLFRPMTRDVSEADMRVVVHKSCGLAAQTFMLAMAEAGYDTCPMEGLDSRRVKRILKLPRGAEINMIVACGIRKAGHGIWGERFRLPFGEIYREI</sequence>
<reference evidence="5" key="1">
    <citation type="submission" date="2024-06" db="EMBL/GenBank/DDBJ databases">
        <title>Radixoralia hellwigii gen. nov., sp nov., isolated from a root canal in the human oral cavity.</title>
        <authorList>
            <person name="Bartsch S."/>
            <person name="Wittmer A."/>
            <person name="Schulz A.-K."/>
            <person name="Neumann-Schaal M."/>
            <person name="Wolf J."/>
            <person name="Gronow S."/>
            <person name="Tennert C."/>
            <person name="Haecker G."/>
            <person name="Cieplik F."/>
            <person name="Al-Ahmad A."/>
        </authorList>
    </citation>
    <scope>NUCLEOTIDE SEQUENCE [LARGE SCALE GENOMIC DNA]</scope>
    <source>
        <strain evidence="5">Wk13</strain>
    </source>
</reference>
<dbReference type="CDD" id="cd02137">
    <property type="entry name" value="MhqN-like"/>
    <property type="match status" value="1"/>
</dbReference>
<dbReference type="PANTHER" id="PTHR43673:SF10">
    <property type="entry name" value="NADH DEHYDROGENASE_NAD(P)H NITROREDUCTASE XCC3605-RELATED"/>
    <property type="match status" value="1"/>
</dbReference>
<dbReference type="EMBL" id="JBEUWX010000002">
    <property type="protein sequence ID" value="MFA9950426.1"/>
    <property type="molecule type" value="Genomic_DNA"/>
</dbReference>
<dbReference type="InterPro" id="IPR029479">
    <property type="entry name" value="Nitroreductase"/>
</dbReference>
<keyword evidence="2" id="KW-0560">Oxidoreductase</keyword>
<organism evidence="4 5">
    <name type="scientific">Dentiradicibacter hellwigii</name>
    <dbReference type="NCBI Taxonomy" id="3149053"/>
    <lineage>
        <taxon>Bacteria</taxon>
        <taxon>Pseudomonadati</taxon>
        <taxon>Pseudomonadota</taxon>
        <taxon>Betaproteobacteria</taxon>
        <taxon>Rhodocyclales</taxon>
        <taxon>Rhodocyclaceae</taxon>
        <taxon>Dentiradicibacter</taxon>
    </lineage>
</organism>
<comment type="similarity">
    <text evidence="1">Belongs to the nitroreductase family.</text>
</comment>
<keyword evidence="5" id="KW-1185">Reference proteome</keyword>
<feature type="domain" description="Nitroreductase" evidence="3">
    <location>
        <begin position="9"/>
        <end position="218"/>
    </location>
</feature>
<dbReference type="RefSeq" id="WP_418891484.1">
    <property type="nucleotide sequence ID" value="NZ_JBEUWX010000002.1"/>
</dbReference>
<dbReference type="PANTHER" id="PTHR43673">
    <property type="entry name" value="NAD(P)H NITROREDUCTASE YDGI-RELATED"/>
    <property type="match status" value="1"/>
</dbReference>
<protein>
    <submittedName>
        <fullName evidence="4">Nitroreductase family protein</fullName>
    </submittedName>
</protein>
<accession>A0ABV4UFP5</accession>
<proteinExistence type="inferred from homology"/>